<dbReference type="Pfam" id="PF00919">
    <property type="entry name" value="UPF0004"/>
    <property type="match status" value="1"/>
</dbReference>
<evidence type="ECO:0000259" key="22">
    <source>
        <dbReference type="PROSITE" id="PS51449"/>
    </source>
</evidence>
<evidence type="ECO:0000256" key="4">
    <source>
        <dbReference type="ARBA" id="ARBA00005494"/>
    </source>
</evidence>
<keyword evidence="8" id="KW-0004">4Fe-4S</keyword>
<evidence type="ECO:0000256" key="10">
    <source>
        <dbReference type="ARBA" id="ARBA00022679"/>
    </source>
</evidence>
<comment type="catalytic activity">
    <reaction evidence="20">
        <text>N(6)-L-threonylcarbamoyladenosine(37) in tRNA + (sulfur carrier)-SH + AH2 + 2 S-adenosyl-L-methionine = 2-methylsulfanyl-N(6)-L-threonylcarbamoyladenosine(37) in tRNA + (sulfur carrier)-H + 5'-deoxyadenosine + L-methionine + A + S-adenosyl-L-homocysteine + 2 H(+)</text>
        <dbReference type="Rhea" id="RHEA:37075"/>
        <dbReference type="Rhea" id="RHEA-COMP:10163"/>
        <dbReference type="Rhea" id="RHEA-COMP:11092"/>
        <dbReference type="Rhea" id="RHEA-COMP:14737"/>
        <dbReference type="Rhea" id="RHEA-COMP:14739"/>
        <dbReference type="ChEBI" id="CHEBI:13193"/>
        <dbReference type="ChEBI" id="CHEBI:15378"/>
        <dbReference type="ChEBI" id="CHEBI:17319"/>
        <dbReference type="ChEBI" id="CHEBI:17499"/>
        <dbReference type="ChEBI" id="CHEBI:29917"/>
        <dbReference type="ChEBI" id="CHEBI:57844"/>
        <dbReference type="ChEBI" id="CHEBI:57856"/>
        <dbReference type="ChEBI" id="CHEBI:59789"/>
        <dbReference type="ChEBI" id="CHEBI:64428"/>
        <dbReference type="ChEBI" id="CHEBI:74418"/>
        <dbReference type="ChEBI" id="CHEBI:74420"/>
        <dbReference type="EC" id="2.8.4.5"/>
    </reaction>
</comment>
<keyword evidence="11" id="KW-0949">S-adenosyl-L-methionine</keyword>
<evidence type="ECO:0000256" key="18">
    <source>
        <dbReference type="ARBA" id="ARBA00044771"/>
    </source>
</evidence>
<sequence length="943" mass="104493">MEMEDIEDVLGPAGLSGGGAPPGLRLPLAAVAVKPKRPRSSRVAKTRPQPEERIPGTQTIYVKTFGCSHNQSDSEYMSGQLSAFGYAITEEPEGADLWLINTCTVKNPSQSAMTTLVSKCKSANKPLVVAGCVPQGSRDLKELEGISVIGVQQIDRVVEVVEETLKGHEVRLLSRKTLPSLDLPKVRKNKFIEILPINVGCLGACTYCKTKHARGHLGSYTIESLVERVKIVVSEGVREIWLSSEDTGAYGRDIGTNLPNLLNAIVAELPADRSTMLRIGMTNPPFILEHLKEIASVLCHPSVYSFLHVPVQSGSDTVLTAMNREYTVSEFRRVVDTLCELVPGMQIATDIICGFPGETDEDFSQTVNLVKEYQFPQVHISQFYPRPGTPAARMKKVPSIEVKKRSRELTSVFESFSPYQGMEGKVERIWITEVATDGVHLVGHTKGYIQVLVIAPDSMLGTSADVKITSVGRCLIASIVTTWTPPSTERVYTRRAVARRNQRARLCSVLDLERVDIASIGRRRDGGQHKDRYGYAVLWNHLRLHANLLMMDAGWKIDGKERWDKSKWLLMNSPSFGGNDYGRIWFNIHDFLSDLKNTLLCLEYEVRLPKQSLSFLNQWQLLDPFMAVVCIDKKVKALKKGVALKAVNSTVTFISRAENSPSDELLLGANLLFSHEVDEMLLGSLDDISNDHHEKDIGMKANKDDINSKQHDAAVVPESQSANKDIMQNAYMVNFCAMRKVDLVPGFVEEDASRSDFVHLDYKGFYTVVLENDDSIISVASIRLHGTIVAEMPLVATCLENRQQGMCRRLMGHIEEMLKSLKVEMLLLSAIPTLVDTWTSAFRFVPIDDRDKKQLSKLRLVSVPGTVLLKRNLYGCSGTDAAGDSKNLVRVDQPVAPHRGTPVGETKQQQQPSDCTSPVCPVGSLIDDLRSLKIASPCENPVS</sequence>
<evidence type="ECO:0000256" key="17">
    <source>
        <dbReference type="ARBA" id="ARBA00031213"/>
    </source>
</evidence>
<dbReference type="InterPro" id="IPR005839">
    <property type="entry name" value="Methylthiotransferase"/>
</dbReference>
<dbReference type="GO" id="GO:0051539">
    <property type="term" value="F:4 iron, 4 sulfur cluster binding"/>
    <property type="evidence" value="ECO:0007669"/>
    <property type="project" value="UniProtKB-KW"/>
</dbReference>
<evidence type="ECO:0000256" key="2">
    <source>
        <dbReference type="ARBA" id="ARBA00002399"/>
    </source>
</evidence>
<dbReference type="GO" id="GO:0106261">
    <property type="term" value="F:tRNA uridine(34) acetyltransferase activity"/>
    <property type="evidence" value="ECO:0007669"/>
    <property type="project" value="UniProtKB-EC"/>
</dbReference>
<dbReference type="InterPro" id="IPR020612">
    <property type="entry name" value="Methylthiotransferase_CS"/>
</dbReference>
<comment type="similarity">
    <text evidence="5">Belongs to the methylthiotransferase family. CDKAL1 subfamily.</text>
</comment>
<feature type="compositionally biased region" description="Polar residues" evidence="21">
    <location>
        <begin position="906"/>
        <end position="916"/>
    </location>
</feature>
<feature type="region of interest" description="Disordered" evidence="21">
    <location>
        <begin position="895"/>
        <end position="917"/>
    </location>
</feature>
<dbReference type="GO" id="GO:0005783">
    <property type="term" value="C:endoplasmic reticulum"/>
    <property type="evidence" value="ECO:0007669"/>
    <property type="project" value="TreeGrafter"/>
</dbReference>
<dbReference type="InterPro" id="IPR016181">
    <property type="entry name" value="Acyl_CoA_acyltransferase"/>
</dbReference>
<dbReference type="PROSITE" id="PS51449">
    <property type="entry name" value="MTTASE_N"/>
    <property type="match status" value="1"/>
</dbReference>
<accession>A0A6G1BZG7</accession>
<evidence type="ECO:0000256" key="14">
    <source>
        <dbReference type="ARBA" id="ARBA00022884"/>
    </source>
</evidence>
<keyword evidence="13" id="KW-0479">Metal-binding</keyword>
<evidence type="ECO:0000256" key="7">
    <source>
        <dbReference type="ARBA" id="ARBA00018810"/>
    </source>
</evidence>
<dbReference type="GO" id="GO:0046872">
    <property type="term" value="F:metal ion binding"/>
    <property type="evidence" value="ECO:0007669"/>
    <property type="project" value="UniProtKB-KW"/>
</dbReference>
<evidence type="ECO:0000256" key="20">
    <source>
        <dbReference type="ARBA" id="ARBA00051661"/>
    </source>
</evidence>
<feature type="domain" description="Radical SAM core" evidence="23">
    <location>
        <begin position="187"/>
        <end position="419"/>
    </location>
</feature>
<keyword evidence="10" id="KW-0808">Transferase</keyword>
<dbReference type="GO" id="GO:0000049">
    <property type="term" value="F:tRNA binding"/>
    <property type="evidence" value="ECO:0007669"/>
    <property type="project" value="UniProtKB-KW"/>
</dbReference>
<evidence type="ECO:0000256" key="21">
    <source>
        <dbReference type="SAM" id="MobiDB-lite"/>
    </source>
</evidence>
<dbReference type="PANTHER" id="PTHR11918:SF45">
    <property type="entry name" value="THREONYLCARBAMOYLADENOSINE TRNA METHYLTHIOTRANSFERASE"/>
    <property type="match status" value="1"/>
</dbReference>
<dbReference type="Pfam" id="PF04055">
    <property type="entry name" value="Radical_SAM"/>
    <property type="match status" value="1"/>
</dbReference>
<protein>
    <recommendedName>
        <fullName evidence="7">Threonylcarbamoyladenosine tRNA methylthiotransferase</fullName>
        <ecNumber evidence="18">2.3.1.311</ecNumber>
        <ecNumber evidence="6">2.8.4.5</ecNumber>
    </recommendedName>
    <alternativeName>
        <fullName evidence="17">tRNA-t(6)A37 methylthiotransferase</fullName>
    </alternativeName>
</protein>
<comment type="caution">
    <text evidence="24">The sequence shown here is derived from an EMBL/GenBank/DDBJ whole genome shotgun (WGS) entry which is preliminary data.</text>
</comment>
<dbReference type="InterPro" id="IPR058240">
    <property type="entry name" value="rSAM_sf"/>
</dbReference>
<evidence type="ECO:0000256" key="15">
    <source>
        <dbReference type="ARBA" id="ARBA00023004"/>
    </source>
</evidence>
<comment type="function">
    <text evidence="2">Catalyzes the methylthiolation of N6-threonylcarbamoyladenosine (t(6)A), leading to the formation of 2-methylthio-N6-threonylcarbamoyladenosine (ms(2)t(6)A) at position 37 in tRNAs that read codons beginning with adenine.</text>
</comment>
<evidence type="ECO:0000256" key="6">
    <source>
        <dbReference type="ARBA" id="ARBA00013273"/>
    </source>
</evidence>
<dbReference type="EC" id="2.3.1.311" evidence="18"/>
<evidence type="ECO:0000256" key="5">
    <source>
        <dbReference type="ARBA" id="ARBA00008616"/>
    </source>
</evidence>
<feature type="domain" description="MTTase N-terminal" evidence="22">
    <location>
        <begin position="58"/>
        <end position="166"/>
    </location>
</feature>
<name>A0A6G1BZG7_9ORYZ</name>
<keyword evidence="9" id="KW-0820">tRNA-binding</keyword>
<keyword evidence="15" id="KW-0408">Iron</keyword>
<dbReference type="Gene3D" id="3.80.30.20">
    <property type="entry name" value="tm_1862 like domain"/>
    <property type="match status" value="1"/>
</dbReference>
<dbReference type="EC" id="2.8.4.5" evidence="6"/>
<dbReference type="Gene3D" id="3.40.50.12160">
    <property type="entry name" value="Methylthiotransferase, N-terminal domain"/>
    <property type="match status" value="1"/>
</dbReference>
<comment type="catalytic activity">
    <reaction evidence="19">
        <text>uridine(34) in tRNA + acetyl-CoA + S-adenosyl-L-methionine + H2O = 5-(carboxymethyl)uridine(34) in tRNA + 5'-deoxyadenosine + L-methionine + CoA + 2 H(+)</text>
        <dbReference type="Rhea" id="RHEA:61020"/>
        <dbReference type="Rhea" id="RHEA-COMP:10407"/>
        <dbReference type="Rhea" id="RHEA-COMP:11727"/>
        <dbReference type="ChEBI" id="CHEBI:15377"/>
        <dbReference type="ChEBI" id="CHEBI:15378"/>
        <dbReference type="ChEBI" id="CHEBI:17319"/>
        <dbReference type="ChEBI" id="CHEBI:57287"/>
        <dbReference type="ChEBI" id="CHEBI:57288"/>
        <dbReference type="ChEBI" id="CHEBI:57844"/>
        <dbReference type="ChEBI" id="CHEBI:59789"/>
        <dbReference type="ChEBI" id="CHEBI:65315"/>
        <dbReference type="ChEBI" id="CHEBI:74882"/>
        <dbReference type="EC" id="2.3.1.311"/>
    </reaction>
    <physiologicalReaction direction="left-to-right" evidence="19">
        <dbReference type="Rhea" id="RHEA:61021"/>
    </physiologicalReaction>
</comment>
<dbReference type="SUPFAM" id="SSF55729">
    <property type="entry name" value="Acyl-CoA N-acyltransferases (Nat)"/>
    <property type="match status" value="1"/>
</dbReference>
<dbReference type="SFLD" id="SFLDG01082">
    <property type="entry name" value="B12-binding_domain_containing"/>
    <property type="match status" value="1"/>
</dbReference>
<dbReference type="InterPro" id="IPR056511">
    <property type="entry name" value="IDM1_C"/>
</dbReference>
<dbReference type="NCBIfam" id="TIGR00089">
    <property type="entry name" value="MiaB/RimO family radical SAM methylthiotransferase"/>
    <property type="match status" value="1"/>
</dbReference>
<evidence type="ECO:0000256" key="8">
    <source>
        <dbReference type="ARBA" id="ARBA00022485"/>
    </source>
</evidence>
<proteinExistence type="inferred from homology"/>
<keyword evidence="16" id="KW-0411">Iron-sulfur</keyword>
<evidence type="ECO:0000313" key="24">
    <source>
        <dbReference type="EMBL" id="KAF0893131.1"/>
    </source>
</evidence>
<dbReference type="InterPro" id="IPR013848">
    <property type="entry name" value="Methylthiotransferase_N"/>
</dbReference>
<dbReference type="FunFam" id="3.40.50.12160:FF:000009">
    <property type="entry name" value="threonylcarbamoyladenosine tRNA methylthiotransferase"/>
    <property type="match status" value="1"/>
</dbReference>
<keyword evidence="25" id="KW-1185">Reference proteome</keyword>
<evidence type="ECO:0000256" key="16">
    <source>
        <dbReference type="ARBA" id="ARBA00023014"/>
    </source>
</evidence>
<dbReference type="InterPro" id="IPR038135">
    <property type="entry name" value="Methylthiotransferase_N_sf"/>
</dbReference>
<dbReference type="AlphaFoldDB" id="A0A6G1BZG7"/>
<dbReference type="Proteomes" id="UP000479710">
    <property type="component" value="Unassembled WGS sequence"/>
</dbReference>
<evidence type="ECO:0000313" key="25">
    <source>
        <dbReference type="Proteomes" id="UP000479710"/>
    </source>
</evidence>
<dbReference type="Pfam" id="PF23209">
    <property type="entry name" value="IDM1_C"/>
    <property type="match status" value="1"/>
</dbReference>
<organism evidence="24 25">
    <name type="scientific">Oryza meyeriana var. granulata</name>
    <dbReference type="NCBI Taxonomy" id="110450"/>
    <lineage>
        <taxon>Eukaryota</taxon>
        <taxon>Viridiplantae</taxon>
        <taxon>Streptophyta</taxon>
        <taxon>Embryophyta</taxon>
        <taxon>Tracheophyta</taxon>
        <taxon>Spermatophyta</taxon>
        <taxon>Magnoliopsida</taxon>
        <taxon>Liliopsida</taxon>
        <taxon>Poales</taxon>
        <taxon>Poaceae</taxon>
        <taxon>BOP clade</taxon>
        <taxon>Oryzoideae</taxon>
        <taxon>Oryzeae</taxon>
        <taxon>Oryzinae</taxon>
        <taxon>Oryza</taxon>
        <taxon>Oryza meyeriana</taxon>
    </lineage>
</organism>
<dbReference type="InterPro" id="IPR007197">
    <property type="entry name" value="rSAM"/>
</dbReference>
<dbReference type="NCBIfam" id="TIGR01578">
    <property type="entry name" value="MiaB-like-B"/>
    <property type="match status" value="1"/>
</dbReference>
<evidence type="ECO:0000256" key="12">
    <source>
        <dbReference type="ARBA" id="ARBA00022694"/>
    </source>
</evidence>
<dbReference type="PANTHER" id="PTHR11918">
    <property type="entry name" value="RADICAL SAM PROTEINS"/>
    <property type="match status" value="1"/>
</dbReference>
<dbReference type="GO" id="GO:0035598">
    <property type="term" value="F:tRNA (N(6)-L-threonylcarbamoyladenosine(37)-C(2))-methylthiotransferase activity"/>
    <property type="evidence" value="ECO:0007669"/>
    <property type="project" value="UniProtKB-EC"/>
</dbReference>
<comment type="pathway">
    <text evidence="3">tRNA modification.</text>
</comment>
<evidence type="ECO:0000256" key="3">
    <source>
        <dbReference type="ARBA" id="ARBA00005217"/>
    </source>
</evidence>
<dbReference type="InterPro" id="IPR006466">
    <property type="entry name" value="MiaB-like_arc_euk"/>
</dbReference>
<dbReference type="PROSITE" id="PS51918">
    <property type="entry name" value="RADICAL_SAM"/>
    <property type="match status" value="1"/>
</dbReference>
<keyword evidence="12" id="KW-0819">tRNA processing</keyword>
<dbReference type="InterPro" id="IPR023404">
    <property type="entry name" value="rSAM_horseshoe"/>
</dbReference>
<feature type="compositionally biased region" description="Basic residues" evidence="21">
    <location>
        <begin position="34"/>
        <end position="45"/>
    </location>
</feature>
<dbReference type="OrthoDB" id="1730074at2759"/>
<evidence type="ECO:0000256" key="1">
    <source>
        <dbReference type="ARBA" id="ARBA00001966"/>
    </source>
</evidence>
<dbReference type="CDD" id="cd01335">
    <property type="entry name" value="Radical_SAM"/>
    <property type="match status" value="1"/>
</dbReference>
<feature type="region of interest" description="Disordered" evidence="21">
    <location>
        <begin position="1"/>
        <end position="55"/>
    </location>
</feature>
<dbReference type="InterPro" id="IPR006638">
    <property type="entry name" value="Elp3/MiaA/NifB-like_rSAM"/>
</dbReference>
<feature type="compositionally biased region" description="Low complexity" evidence="21">
    <location>
        <begin position="22"/>
        <end position="33"/>
    </location>
</feature>
<evidence type="ECO:0000256" key="11">
    <source>
        <dbReference type="ARBA" id="ARBA00022691"/>
    </source>
</evidence>
<evidence type="ECO:0000259" key="23">
    <source>
        <dbReference type="PROSITE" id="PS51918"/>
    </source>
</evidence>
<dbReference type="SMART" id="SM00729">
    <property type="entry name" value="Elp3"/>
    <property type="match status" value="1"/>
</dbReference>
<dbReference type="SUPFAM" id="SSF102114">
    <property type="entry name" value="Radical SAM enzymes"/>
    <property type="match status" value="1"/>
</dbReference>
<reference evidence="24 25" key="1">
    <citation type="submission" date="2019-11" db="EMBL/GenBank/DDBJ databases">
        <title>Whole genome sequence of Oryza granulata.</title>
        <authorList>
            <person name="Li W."/>
        </authorList>
    </citation>
    <scope>NUCLEOTIDE SEQUENCE [LARGE SCALE GENOMIC DNA]</scope>
    <source>
        <strain evidence="25">cv. Menghai</strain>
        <tissue evidence="24">Leaf</tissue>
    </source>
</reference>
<comment type="similarity">
    <text evidence="4">Belongs to the ELP3 family.</text>
</comment>
<gene>
    <name evidence="24" type="ORF">E2562_023165</name>
</gene>
<keyword evidence="14" id="KW-0694">RNA-binding</keyword>
<dbReference type="FunFam" id="3.80.30.20:FF:000002">
    <property type="entry name" value="threonylcarbamoyladenosine tRNA methylthiotransferase isoform X2"/>
    <property type="match status" value="1"/>
</dbReference>
<evidence type="ECO:0000256" key="13">
    <source>
        <dbReference type="ARBA" id="ARBA00022723"/>
    </source>
</evidence>
<dbReference type="SFLD" id="SFLDS00029">
    <property type="entry name" value="Radical_SAM"/>
    <property type="match status" value="1"/>
</dbReference>
<evidence type="ECO:0000256" key="9">
    <source>
        <dbReference type="ARBA" id="ARBA00022555"/>
    </source>
</evidence>
<evidence type="ECO:0000256" key="19">
    <source>
        <dbReference type="ARBA" id="ARBA00047372"/>
    </source>
</evidence>
<comment type="cofactor">
    <cofactor evidence="1">
        <name>[4Fe-4S] cluster</name>
        <dbReference type="ChEBI" id="CHEBI:49883"/>
    </cofactor>
</comment>
<dbReference type="EMBL" id="SPHZ02000011">
    <property type="protein sequence ID" value="KAF0893131.1"/>
    <property type="molecule type" value="Genomic_DNA"/>
</dbReference>
<dbReference type="PROSITE" id="PS01278">
    <property type="entry name" value="MTTASE_RADICAL"/>
    <property type="match status" value="1"/>
</dbReference>